<dbReference type="Proteomes" id="UP001465976">
    <property type="component" value="Unassembled WGS sequence"/>
</dbReference>
<evidence type="ECO:0000313" key="2">
    <source>
        <dbReference type="Proteomes" id="UP001465976"/>
    </source>
</evidence>
<proteinExistence type="predicted"/>
<sequence length="100" mass="11254">MSMAARFIRDFSSKPPKEINFNSPGNQCLNILEALEHAADLLTTSGKETTVLRAINTLDKYWPRVWVWLAALSKGFLNTPPPLTSFGLETTQRFMQVAKI</sequence>
<keyword evidence="2" id="KW-1185">Reference proteome</keyword>
<protein>
    <submittedName>
        <fullName evidence="1">Uncharacterized protein</fullName>
    </submittedName>
</protein>
<dbReference type="EMBL" id="JBAHYK010004843">
    <property type="protein sequence ID" value="KAL0562666.1"/>
    <property type="molecule type" value="Genomic_DNA"/>
</dbReference>
<feature type="non-terminal residue" evidence="1">
    <location>
        <position position="100"/>
    </location>
</feature>
<reference evidence="1 2" key="1">
    <citation type="submission" date="2024-02" db="EMBL/GenBank/DDBJ databases">
        <title>A draft genome for the cacao thread blight pathogen Marasmius crinis-equi.</title>
        <authorList>
            <person name="Cohen S.P."/>
            <person name="Baruah I.K."/>
            <person name="Amoako-Attah I."/>
            <person name="Bukari Y."/>
            <person name="Meinhardt L.W."/>
            <person name="Bailey B.A."/>
        </authorList>
    </citation>
    <scope>NUCLEOTIDE SEQUENCE [LARGE SCALE GENOMIC DNA]</scope>
    <source>
        <strain evidence="1 2">GH-76</strain>
    </source>
</reference>
<comment type="caution">
    <text evidence="1">The sequence shown here is derived from an EMBL/GenBank/DDBJ whole genome shotgun (WGS) entry which is preliminary data.</text>
</comment>
<evidence type="ECO:0000313" key="1">
    <source>
        <dbReference type="EMBL" id="KAL0562666.1"/>
    </source>
</evidence>
<organism evidence="1 2">
    <name type="scientific">Marasmius crinis-equi</name>
    <dbReference type="NCBI Taxonomy" id="585013"/>
    <lineage>
        <taxon>Eukaryota</taxon>
        <taxon>Fungi</taxon>
        <taxon>Dikarya</taxon>
        <taxon>Basidiomycota</taxon>
        <taxon>Agaricomycotina</taxon>
        <taxon>Agaricomycetes</taxon>
        <taxon>Agaricomycetidae</taxon>
        <taxon>Agaricales</taxon>
        <taxon>Marasmiineae</taxon>
        <taxon>Marasmiaceae</taxon>
        <taxon>Marasmius</taxon>
    </lineage>
</organism>
<name>A0ABR3EII3_9AGAR</name>
<gene>
    <name evidence="1" type="ORF">V5O48_019417</name>
</gene>
<accession>A0ABR3EII3</accession>